<accession>A0A4U5NDS1</accession>
<evidence type="ECO:0000313" key="2">
    <source>
        <dbReference type="Proteomes" id="UP000298663"/>
    </source>
</evidence>
<dbReference type="AlphaFoldDB" id="A0A4U5NDS1"/>
<name>A0A4U5NDS1_STECR</name>
<evidence type="ECO:0000313" key="1">
    <source>
        <dbReference type="EMBL" id="TKR80770.1"/>
    </source>
</evidence>
<sequence length="146" mass="15968">MKALLVMKIDCQNPDTAAFTSNLIEISEIPPFSPTQFTSFLGGQIVLESSRLPLGRLSSIAIASLDLRSLGRPLRGVTVHFFVFAPAVNQSLAARLPPASSRLSVSFPTLQIPAFQGLLPTSSSSRTWPLIRADRAFWSPERTRFP</sequence>
<keyword evidence="2" id="KW-1185">Reference proteome</keyword>
<comment type="caution">
    <text evidence="1">The sequence shown here is derived from an EMBL/GenBank/DDBJ whole genome shotgun (WGS) entry which is preliminary data.</text>
</comment>
<reference evidence="1 2" key="1">
    <citation type="journal article" date="2015" name="Genome Biol.">
        <title>Comparative genomics of Steinernema reveals deeply conserved gene regulatory networks.</title>
        <authorList>
            <person name="Dillman A.R."/>
            <person name="Macchietto M."/>
            <person name="Porter C.F."/>
            <person name="Rogers A."/>
            <person name="Williams B."/>
            <person name="Antoshechkin I."/>
            <person name="Lee M.M."/>
            <person name="Goodwin Z."/>
            <person name="Lu X."/>
            <person name="Lewis E.E."/>
            <person name="Goodrich-Blair H."/>
            <person name="Stock S.P."/>
            <person name="Adams B.J."/>
            <person name="Sternberg P.W."/>
            <person name="Mortazavi A."/>
        </authorList>
    </citation>
    <scope>NUCLEOTIDE SEQUENCE [LARGE SCALE GENOMIC DNA]</scope>
    <source>
        <strain evidence="1 2">ALL</strain>
    </source>
</reference>
<organism evidence="1 2">
    <name type="scientific">Steinernema carpocapsae</name>
    <name type="common">Entomopathogenic nematode</name>
    <dbReference type="NCBI Taxonomy" id="34508"/>
    <lineage>
        <taxon>Eukaryota</taxon>
        <taxon>Metazoa</taxon>
        <taxon>Ecdysozoa</taxon>
        <taxon>Nematoda</taxon>
        <taxon>Chromadorea</taxon>
        <taxon>Rhabditida</taxon>
        <taxon>Tylenchina</taxon>
        <taxon>Panagrolaimomorpha</taxon>
        <taxon>Strongyloidoidea</taxon>
        <taxon>Steinernematidae</taxon>
        <taxon>Steinernema</taxon>
    </lineage>
</organism>
<gene>
    <name evidence="1" type="ORF">L596_014784</name>
</gene>
<dbReference type="EMBL" id="AZBU02000004">
    <property type="protein sequence ID" value="TKR80770.1"/>
    <property type="molecule type" value="Genomic_DNA"/>
</dbReference>
<proteinExistence type="predicted"/>
<protein>
    <submittedName>
        <fullName evidence="1">Uncharacterized protein</fullName>
    </submittedName>
</protein>
<reference evidence="1 2" key="2">
    <citation type="journal article" date="2019" name="G3 (Bethesda)">
        <title>Hybrid Assembly of the Genome of the Entomopathogenic Nematode Steinernema carpocapsae Identifies the X-Chromosome.</title>
        <authorList>
            <person name="Serra L."/>
            <person name="Macchietto M."/>
            <person name="Macias-Munoz A."/>
            <person name="McGill C.J."/>
            <person name="Rodriguez I.M."/>
            <person name="Rodriguez B."/>
            <person name="Murad R."/>
            <person name="Mortazavi A."/>
        </authorList>
    </citation>
    <scope>NUCLEOTIDE SEQUENCE [LARGE SCALE GENOMIC DNA]</scope>
    <source>
        <strain evidence="1 2">ALL</strain>
    </source>
</reference>
<dbReference type="Proteomes" id="UP000298663">
    <property type="component" value="Unassembled WGS sequence"/>
</dbReference>